<accession>A0ABD2ZSD3</accession>
<evidence type="ECO:0000313" key="2">
    <source>
        <dbReference type="EMBL" id="KAL3522314.1"/>
    </source>
</evidence>
<dbReference type="Proteomes" id="UP001630127">
    <property type="component" value="Unassembled WGS sequence"/>
</dbReference>
<evidence type="ECO:0000313" key="3">
    <source>
        <dbReference type="Proteomes" id="UP001630127"/>
    </source>
</evidence>
<dbReference type="PANTHER" id="PTHR48258:SF14">
    <property type="entry name" value="OS02G0583300 PROTEIN"/>
    <property type="match status" value="1"/>
</dbReference>
<feature type="domain" description="DUF4218" evidence="1">
    <location>
        <begin position="89"/>
        <end position="157"/>
    </location>
</feature>
<reference evidence="2 3" key="1">
    <citation type="submission" date="2024-11" db="EMBL/GenBank/DDBJ databases">
        <title>A near-complete genome assembly of Cinchona calisaya.</title>
        <authorList>
            <person name="Lian D.C."/>
            <person name="Zhao X.W."/>
            <person name="Wei L."/>
        </authorList>
    </citation>
    <scope>NUCLEOTIDE SEQUENCE [LARGE SCALE GENOMIC DNA]</scope>
    <source>
        <tissue evidence="2">Nenye</tissue>
    </source>
</reference>
<name>A0ABD2ZSD3_9GENT</name>
<sequence length="392" mass="45380">MHILKNTCESLLRTPLNIPSKTKDTDKAHEDLYDMGRRPELHLQVDGGRTIKPSALYVMSSNERKEFCEFLRSIKFPDGYAANISKCVKEEAKLGGPVHPRQMFPFERYLGSLKKYGRNRARLKGSIDEGFIANECLTFMSKYLHRLETRFNRKERNYDCNIEKSGELLVFSLCVRPYELVKSPTKLSQVELDVTHKFILNNCDEMEVYRTCTINEVRFHKRDRDDCRTTQNSGLIVKGDHRGKPIDFYGFVKGVIELTFFHAYNVVLFQCEWYNTSSTNTMKSDRHFIWKSGEEMMSGASSFADEVLQQNETSTVMIVVEDDELGFLKDKVLNLKLCKTILCIPILVIQGTWQITIIRTMKKMILVKKTICFFESSSSDENVNMDIESHSN</sequence>
<dbReference type="PANTHER" id="PTHR48258">
    <property type="entry name" value="DUF4218 DOMAIN-CONTAINING PROTEIN-RELATED"/>
    <property type="match status" value="1"/>
</dbReference>
<evidence type="ECO:0000259" key="1">
    <source>
        <dbReference type="Pfam" id="PF13960"/>
    </source>
</evidence>
<organism evidence="2 3">
    <name type="scientific">Cinchona calisaya</name>
    <dbReference type="NCBI Taxonomy" id="153742"/>
    <lineage>
        <taxon>Eukaryota</taxon>
        <taxon>Viridiplantae</taxon>
        <taxon>Streptophyta</taxon>
        <taxon>Embryophyta</taxon>
        <taxon>Tracheophyta</taxon>
        <taxon>Spermatophyta</taxon>
        <taxon>Magnoliopsida</taxon>
        <taxon>eudicotyledons</taxon>
        <taxon>Gunneridae</taxon>
        <taxon>Pentapetalae</taxon>
        <taxon>asterids</taxon>
        <taxon>lamiids</taxon>
        <taxon>Gentianales</taxon>
        <taxon>Rubiaceae</taxon>
        <taxon>Cinchonoideae</taxon>
        <taxon>Cinchoneae</taxon>
        <taxon>Cinchona</taxon>
    </lineage>
</organism>
<keyword evidence="3" id="KW-1185">Reference proteome</keyword>
<dbReference type="EMBL" id="JBJUIK010000007">
    <property type="protein sequence ID" value="KAL3522314.1"/>
    <property type="molecule type" value="Genomic_DNA"/>
</dbReference>
<gene>
    <name evidence="2" type="ORF">ACH5RR_015148</name>
</gene>
<protein>
    <recommendedName>
        <fullName evidence="1">DUF4218 domain-containing protein</fullName>
    </recommendedName>
</protein>
<proteinExistence type="predicted"/>
<comment type="caution">
    <text evidence="2">The sequence shown here is derived from an EMBL/GenBank/DDBJ whole genome shotgun (WGS) entry which is preliminary data.</text>
</comment>
<dbReference type="InterPro" id="IPR025452">
    <property type="entry name" value="DUF4218"/>
</dbReference>
<dbReference type="Pfam" id="PF13960">
    <property type="entry name" value="DUF4218"/>
    <property type="match status" value="1"/>
</dbReference>
<dbReference type="AlphaFoldDB" id="A0ABD2ZSD3"/>